<dbReference type="EMBL" id="LSRX01000854">
    <property type="protein sequence ID" value="OLP87552.1"/>
    <property type="molecule type" value="Genomic_DNA"/>
</dbReference>
<dbReference type="OrthoDB" id="409675at2759"/>
<proteinExistence type="predicted"/>
<accession>A0A1Q9CX96</accession>
<dbReference type="Proteomes" id="UP000186817">
    <property type="component" value="Unassembled WGS sequence"/>
</dbReference>
<evidence type="ECO:0000313" key="2">
    <source>
        <dbReference type="Proteomes" id="UP000186817"/>
    </source>
</evidence>
<gene>
    <name evidence="1" type="ORF">AK812_SmicGene31212</name>
</gene>
<comment type="caution">
    <text evidence="1">The sequence shown here is derived from an EMBL/GenBank/DDBJ whole genome shotgun (WGS) entry which is preliminary data.</text>
</comment>
<keyword evidence="2" id="KW-1185">Reference proteome</keyword>
<organism evidence="1 2">
    <name type="scientific">Symbiodinium microadriaticum</name>
    <name type="common">Dinoflagellate</name>
    <name type="synonym">Zooxanthella microadriatica</name>
    <dbReference type="NCBI Taxonomy" id="2951"/>
    <lineage>
        <taxon>Eukaryota</taxon>
        <taxon>Sar</taxon>
        <taxon>Alveolata</taxon>
        <taxon>Dinophyceae</taxon>
        <taxon>Suessiales</taxon>
        <taxon>Symbiodiniaceae</taxon>
        <taxon>Symbiodinium</taxon>
    </lineage>
</organism>
<dbReference type="AlphaFoldDB" id="A0A1Q9CX96"/>
<protein>
    <submittedName>
        <fullName evidence="1">Uncharacterized protein</fullName>
    </submittedName>
</protein>
<reference evidence="1 2" key="1">
    <citation type="submission" date="2016-02" db="EMBL/GenBank/DDBJ databases">
        <title>Genome analysis of coral dinoflagellate symbionts highlights evolutionary adaptations to a symbiotic lifestyle.</title>
        <authorList>
            <person name="Aranda M."/>
            <person name="Li Y."/>
            <person name="Liew Y.J."/>
            <person name="Baumgarten S."/>
            <person name="Simakov O."/>
            <person name="Wilson M."/>
            <person name="Piel J."/>
            <person name="Ashoor H."/>
            <person name="Bougouffa S."/>
            <person name="Bajic V.B."/>
            <person name="Ryu T."/>
            <person name="Ravasi T."/>
            <person name="Bayer T."/>
            <person name="Micklem G."/>
            <person name="Kim H."/>
            <person name="Bhak J."/>
            <person name="Lajeunesse T.C."/>
            <person name="Voolstra C.R."/>
        </authorList>
    </citation>
    <scope>NUCLEOTIDE SEQUENCE [LARGE SCALE GENOMIC DNA]</scope>
    <source>
        <strain evidence="1 2">CCMP2467</strain>
    </source>
</reference>
<sequence>MSTTLYCLAEDSVERERSLQHDIALSHGMDASTCWHLLGSLPPRADDKADLRRIEFTRKGRYHFERRKVEIHILHFVQNSTSRLDEDTELRMRVRLKQNRPSVQNK</sequence>
<name>A0A1Q9CX96_SYMMI</name>
<evidence type="ECO:0000313" key="1">
    <source>
        <dbReference type="EMBL" id="OLP87552.1"/>
    </source>
</evidence>